<dbReference type="InterPro" id="IPR051448">
    <property type="entry name" value="CdaR-like_regulators"/>
</dbReference>
<dbReference type="Gene3D" id="1.10.10.2840">
    <property type="entry name" value="PucR C-terminal helix-turn-helix domain"/>
    <property type="match status" value="1"/>
</dbReference>
<feature type="domain" description="Putative sugar diacid recognition" evidence="1">
    <location>
        <begin position="4"/>
        <end position="131"/>
    </location>
</feature>
<evidence type="ECO:0008006" key="5">
    <source>
        <dbReference type="Google" id="ProtNLM"/>
    </source>
</evidence>
<dbReference type="Pfam" id="PF05651">
    <property type="entry name" value="Diacid_rec"/>
    <property type="match status" value="1"/>
</dbReference>
<dbReference type="Pfam" id="PF13556">
    <property type="entry name" value="HTH_30"/>
    <property type="match status" value="1"/>
</dbReference>
<organism evidence="3 4">
    <name type="scientific">Anaerococcus lactolyticus S7-1-13</name>
    <dbReference type="NCBI Taxonomy" id="1284686"/>
    <lineage>
        <taxon>Bacteria</taxon>
        <taxon>Bacillati</taxon>
        <taxon>Bacillota</taxon>
        <taxon>Tissierellia</taxon>
        <taxon>Tissierellales</taxon>
        <taxon>Peptoniphilaceae</taxon>
        <taxon>Anaerococcus</taxon>
    </lineage>
</organism>
<dbReference type="InterPro" id="IPR025736">
    <property type="entry name" value="PucR_C-HTH_dom"/>
</dbReference>
<dbReference type="PANTHER" id="PTHR33744">
    <property type="entry name" value="CARBOHYDRATE DIACID REGULATOR"/>
    <property type="match status" value="1"/>
</dbReference>
<dbReference type="InterPro" id="IPR042070">
    <property type="entry name" value="PucR_C-HTH_sf"/>
</dbReference>
<gene>
    <name evidence="3" type="ORF">HMPREF1630_01720</name>
</gene>
<dbReference type="InterPro" id="IPR008599">
    <property type="entry name" value="Diacid_rec"/>
</dbReference>
<proteinExistence type="predicted"/>
<accession>A0A095X589</accession>
<evidence type="ECO:0000259" key="2">
    <source>
        <dbReference type="Pfam" id="PF13556"/>
    </source>
</evidence>
<dbReference type="OrthoDB" id="1704333at2"/>
<reference evidence="3 4" key="1">
    <citation type="submission" date="2014-07" db="EMBL/GenBank/DDBJ databases">
        <authorList>
            <person name="McCorrison J."/>
            <person name="Sanka R."/>
            <person name="Torralba M."/>
            <person name="Gillis M."/>
            <person name="Haft D.H."/>
            <person name="Methe B."/>
            <person name="Sutton G."/>
            <person name="Nelson K.E."/>
        </authorList>
    </citation>
    <scope>NUCLEOTIDE SEQUENCE [LARGE SCALE GENOMIC DNA]</scope>
    <source>
        <strain evidence="3 4">S7-1-13</strain>
    </source>
</reference>
<dbReference type="AlphaFoldDB" id="A0A095X589"/>
<evidence type="ECO:0000313" key="3">
    <source>
        <dbReference type="EMBL" id="KGF05008.1"/>
    </source>
</evidence>
<dbReference type="eggNOG" id="COG3835">
    <property type="taxonomic scope" value="Bacteria"/>
</dbReference>
<dbReference type="Proteomes" id="UP000029579">
    <property type="component" value="Unassembled WGS sequence"/>
</dbReference>
<evidence type="ECO:0000313" key="4">
    <source>
        <dbReference type="Proteomes" id="UP000029579"/>
    </source>
</evidence>
<sequence length="365" mass="42213">MKINTELAQKIVESLRDTIEQDINFIDNDGIIIASTDHGRINSLHEGALTCIKEGTTIAINSDDEYTGAKKGVNLPVKFQKEIVGVIGISGELEIVEKYGDIIKKMTEILLREEWINENASADIENKKLIVESILNSKLYELDFLPKNLESDAKNIAVAKINYDALDFSTRKNLIRFAESNFTKNKLYVTFLQNKFIVIYLDSNKTNINEHLKLLINQASKSYNVYLNFGVSSTYHRISNSKTFYTQAIRSQKWSEYKGRKSPVIFYKDMELGLLLTSLDDKDLYEYSYKVLKDIDLNELKEYKELFLLYGKYNGSISAIADEMFMHKNTIQYRLNKLESLTGYNPRNFNDYLVLWFAFFNLKID</sequence>
<protein>
    <recommendedName>
        <fullName evidence="5">Sugar diacid recognition</fullName>
    </recommendedName>
</protein>
<evidence type="ECO:0000259" key="1">
    <source>
        <dbReference type="Pfam" id="PF05651"/>
    </source>
</evidence>
<dbReference type="EMBL" id="JRMW01000021">
    <property type="protein sequence ID" value="KGF05008.1"/>
    <property type="molecule type" value="Genomic_DNA"/>
</dbReference>
<dbReference type="PANTHER" id="PTHR33744:SF16">
    <property type="entry name" value="CARBOHYDRATE DIACID REGULATOR"/>
    <property type="match status" value="1"/>
</dbReference>
<comment type="caution">
    <text evidence="3">The sequence shown here is derived from an EMBL/GenBank/DDBJ whole genome shotgun (WGS) entry which is preliminary data.</text>
</comment>
<dbReference type="RefSeq" id="WP_037326485.1">
    <property type="nucleotide sequence ID" value="NZ_JRMW01000021.1"/>
</dbReference>
<name>A0A095X589_9FIRM</name>
<feature type="domain" description="PucR C-terminal helix-turn-helix" evidence="2">
    <location>
        <begin position="310"/>
        <end position="359"/>
    </location>
</feature>